<organism evidence="4 5">
    <name type="scientific">Streptococcus oralis subsp. dentisani</name>
    <dbReference type="NCBI Taxonomy" id="1458253"/>
    <lineage>
        <taxon>Bacteria</taxon>
        <taxon>Bacillati</taxon>
        <taxon>Bacillota</taxon>
        <taxon>Bacilli</taxon>
        <taxon>Lactobacillales</taxon>
        <taxon>Streptococcaceae</taxon>
        <taxon>Streptococcus</taxon>
    </lineage>
</organism>
<evidence type="ECO:0000256" key="3">
    <source>
        <dbReference type="SAM" id="Phobius"/>
    </source>
</evidence>
<evidence type="ECO:0000313" key="4">
    <source>
        <dbReference type="EMBL" id="ORO75843.1"/>
    </source>
</evidence>
<evidence type="ECO:0000256" key="1">
    <source>
        <dbReference type="ARBA" id="ARBA00010163"/>
    </source>
</evidence>
<dbReference type="AlphaFoldDB" id="A0A1X1IS79"/>
<name>A0A1X1IS79_STROR</name>
<dbReference type="NCBIfam" id="TIGR03926">
    <property type="entry name" value="T7_EssB"/>
    <property type="match status" value="1"/>
</dbReference>
<dbReference type="Proteomes" id="UP000194008">
    <property type="component" value="Unassembled WGS sequence"/>
</dbReference>
<dbReference type="Gene3D" id="1.10.510.10">
    <property type="entry name" value="Transferase(Phosphotransferase) domain 1"/>
    <property type="match status" value="1"/>
</dbReference>
<dbReference type="Gene3D" id="1.25.40.680">
    <property type="entry name" value="Type VII secretion system EssB, C-terminal-like domain"/>
    <property type="match status" value="1"/>
</dbReference>
<evidence type="ECO:0000256" key="2">
    <source>
        <dbReference type="SAM" id="MobiDB-lite"/>
    </source>
</evidence>
<comment type="caution">
    <text evidence="4">The sequence shown here is derived from an EMBL/GenBank/DDBJ whole genome shotgun (WGS) entry which is preliminary data.</text>
</comment>
<comment type="similarity">
    <text evidence="1">Belongs to the EssB family.</text>
</comment>
<proteinExistence type="inferred from homology"/>
<dbReference type="Pfam" id="PF10140">
    <property type="entry name" value="YukC"/>
    <property type="match status" value="1"/>
</dbReference>
<keyword evidence="3" id="KW-1133">Transmembrane helix</keyword>
<protein>
    <submittedName>
        <fullName evidence="4">Type VII secretion protein EssB</fullName>
    </submittedName>
</protein>
<feature type="transmembrane region" description="Helical" evidence="3">
    <location>
        <begin position="213"/>
        <end position="238"/>
    </location>
</feature>
<dbReference type="EMBL" id="NCUW01000030">
    <property type="protein sequence ID" value="ORO75843.1"/>
    <property type="molecule type" value="Genomic_DNA"/>
</dbReference>
<feature type="compositionally biased region" description="Polar residues" evidence="2">
    <location>
        <begin position="377"/>
        <end position="389"/>
    </location>
</feature>
<dbReference type="RefSeq" id="WP_084972343.1">
    <property type="nucleotide sequence ID" value="NZ_NCUW01000030.1"/>
</dbReference>
<feature type="region of interest" description="Disordered" evidence="2">
    <location>
        <begin position="376"/>
        <end position="396"/>
    </location>
</feature>
<gene>
    <name evidence="4" type="ORF">B7709_07845</name>
</gene>
<keyword evidence="3" id="KW-0812">Transmembrane</keyword>
<sequence length="396" mass="45150">MKVQETSIQSKWSKEAGELEIKLSANQFQLNRMKQYRFFLESTAHLAQGAVKEEVEEVVRLSYQIPAGYQSIRESVENKEILERLHLFQKLQFLKETVDQPMKPFIHPDNLFVSGESVLLGHRGMTDSVVPFSLMKEDLLKQYKALAVFILQPKLNFEELIDSLTTVKNAFAETLFKAETFDEVDHLISEQARIQEEKRQKEKLLVSKRNYQLFKWSSLGLAIVTVAMGIATGIYAFYVVPKQYKIIQAETSYIAKDYTAVVEGLKSEAPNSLPKGVQYTLAASSLELDNLTQEQKEAVSRNLSQKSSENTLSYWIYIGRGELEKALDIAQNIGDIQYILHAYTKLYDQVNTDSTMSGAKKRELLEKYQKEIDKLQEQLNGSSKANSTSKETKNGN</sequence>
<keyword evidence="3" id="KW-0472">Membrane</keyword>
<accession>A0A1X1IS79</accession>
<dbReference type="InterPro" id="IPR018778">
    <property type="entry name" value="T7SS_EssB"/>
</dbReference>
<reference evidence="4 5" key="1">
    <citation type="journal article" date="2016" name="Eur. J. Clin. Microbiol. Infect. Dis.">
        <title>Whole genome sequencing as a tool for phylogenetic analysis of clinical strains of Mitis group streptococci.</title>
        <authorList>
            <person name="Rasmussen L.H."/>
            <person name="Dargis R."/>
            <person name="Hojholt K."/>
            <person name="Christensen J.J."/>
            <person name="Skovgaard O."/>
            <person name="Justesen U.S."/>
            <person name="Rosenvinge F.S."/>
            <person name="Moser C."/>
            <person name="Lukjancenko O."/>
            <person name="Rasmussen S."/>
            <person name="Nielsen X.C."/>
        </authorList>
    </citation>
    <scope>NUCLEOTIDE SEQUENCE [LARGE SCALE GENOMIC DNA]</scope>
    <source>
        <strain evidence="4 5">Y_5914_11</strain>
    </source>
</reference>
<dbReference type="InterPro" id="IPR042565">
    <property type="entry name" value="T7SS_EssB_C"/>
</dbReference>
<evidence type="ECO:0000313" key="5">
    <source>
        <dbReference type="Proteomes" id="UP000194008"/>
    </source>
</evidence>